<dbReference type="AlphaFoldDB" id="A0A941EQZ0"/>
<dbReference type="Proteomes" id="UP000675781">
    <property type="component" value="Unassembled WGS sequence"/>
</dbReference>
<name>A0A941EQZ0_9ACTN</name>
<protein>
    <submittedName>
        <fullName evidence="1">DUF4160 domain-containing protein</fullName>
    </submittedName>
</protein>
<keyword evidence="2" id="KW-1185">Reference proteome</keyword>
<dbReference type="EMBL" id="JAGSOG010000108">
    <property type="protein sequence ID" value="MBR7835756.1"/>
    <property type="molecule type" value="Genomic_DNA"/>
</dbReference>
<accession>A0A941EQZ0</accession>
<evidence type="ECO:0000313" key="2">
    <source>
        <dbReference type="Proteomes" id="UP000675781"/>
    </source>
</evidence>
<sequence length="237" mass="26449">MKRYTDAMQIMGGILSSTHVDAHQQRIAKSLLDQFAEQLNSEYVATLIEHDFERLAGVHFAGRVAEMADGEYALLGVIGLFEDATEAESFPVGAANTVAAEYDSILNDLVEQLPTMLLPEESSIEEVTYPDTVEGQLAFHLDSTSVAPDGSVYLIKRRVTMVGSLEIRVYPKDHNPPHFHVHSDSRNVDARFHLETLEFLSANYGRLAPKEVRQVQDFFSRNPAAHAALKAEHERLQ</sequence>
<reference evidence="1" key="1">
    <citation type="submission" date="2021-04" db="EMBL/GenBank/DDBJ databases">
        <title>Genome based classification of Actinospica acidithermotolerans sp. nov., an actinobacterium isolated from an Indonesian hot spring.</title>
        <authorList>
            <person name="Kusuma A.B."/>
            <person name="Putra K.E."/>
            <person name="Nafisah S."/>
            <person name="Loh J."/>
            <person name="Nouioui I."/>
            <person name="Goodfellow M."/>
        </authorList>
    </citation>
    <scope>NUCLEOTIDE SEQUENCE</scope>
    <source>
        <strain evidence="1">CSCA 57</strain>
    </source>
</reference>
<comment type="caution">
    <text evidence="1">The sequence shown here is derived from an EMBL/GenBank/DDBJ whole genome shotgun (WGS) entry which is preliminary data.</text>
</comment>
<gene>
    <name evidence="1" type="ORF">KDL01_20960</name>
</gene>
<evidence type="ECO:0000313" key="1">
    <source>
        <dbReference type="EMBL" id="MBR7835756.1"/>
    </source>
</evidence>
<dbReference type="Pfam" id="PF13711">
    <property type="entry name" value="DUF4160"/>
    <property type="match status" value="1"/>
</dbReference>
<dbReference type="InterPro" id="IPR025427">
    <property type="entry name" value="DUF4160"/>
</dbReference>
<organism evidence="1 2">
    <name type="scientific">Actinospica durhamensis</name>
    <dbReference type="NCBI Taxonomy" id="1508375"/>
    <lineage>
        <taxon>Bacteria</taxon>
        <taxon>Bacillati</taxon>
        <taxon>Actinomycetota</taxon>
        <taxon>Actinomycetes</taxon>
        <taxon>Catenulisporales</taxon>
        <taxon>Actinospicaceae</taxon>
        <taxon>Actinospica</taxon>
    </lineage>
</organism>
<proteinExistence type="predicted"/>
<dbReference type="RefSeq" id="WP_212530248.1">
    <property type="nucleotide sequence ID" value="NZ_JAGSOG010000108.1"/>
</dbReference>